<accession>A0A8B8CEG7</accession>
<evidence type="ECO:0000313" key="2">
    <source>
        <dbReference type="Proteomes" id="UP000694844"/>
    </source>
</evidence>
<feature type="compositionally biased region" description="Low complexity" evidence="1">
    <location>
        <begin position="62"/>
        <end position="71"/>
    </location>
</feature>
<dbReference type="Proteomes" id="UP000694844">
    <property type="component" value="Chromosome 1"/>
</dbReference>
<reference evidence="3" key="2">
    <citation type="submission" date="2025-08" db="UniProtKB">
        <authorList>
            <consortium name="RefSeq"/>
        </authorList>
    </citation>
    <scope>IDENTIFICATION</scope>
    <source>
        <tissue evidence="3">Whole sample</tissue>
    </source>
</reference>
<feature type="compositionally biased region" description="Polar residues" evidence="1">
    <location>
        <begin position="30"/>
        <end position="42"/>
    </location>
</feature>
<proteinExistence type="predicted"/>
<protein>
    <submittedName>
        <fullName evidence="3">Uncharacterized protein LOC111118824</fullName>
    </submittedName>
</protein>
<dbReference type="AlphaFoldDB" id="A0A8B8CEG7"/>
<evidence type="ECO:0000256" key="1">
    <source>
        <dbReference type="SAM" id="MobiDB-lite"/>
    </source>
</evidence>
<feature type="region of interest" description="Disordered" evidence="1">
    <location>
        <begin position="1"/>
        <end position="79"/>
    </location>
</feature>
<evidence type="ECO:0000313" key="3">
    <source>
        <dbReference type="RefSeq" id="XP_022314173.1"/>
    </source>
</evidence>
<dbReference type="RefSeq" id="XP_022314173.1">
    <property type="nucleotide sequence ID" value="XM_022458465.1"/>
</dbReference>
<name>A0A8B8CEG7_CRAVI</name>
<sequence>MRRVSDDVDNPHNYSAANRRTLHDAPAQMETGNTIHTLNMNMPTGKPEMPLPVNNKEEHSSSSEVMLSASENEYQKSEDSTLLKSTFTSINTLPSINIHTEDGARLKWESKCVQETGDSENAAHCSDVFEAKELNEKSCSISRVIN</sequence>
<organism evidence="2 3">
    <name type="scientific">Crassostrea virginica</name>
    <name type="common">Eastern oyster</name>
    <dbReference type="NCBI Taxonomy" id="6565"/>
    <lineage>
        <taxon>Eukaryota</taxon>
        <taxon>Metazoa</taxon>
        <taxon>Spiralia</taxon>
        <taxon>Lophotrochozoa</taxon>
        <taxon>Mollusca</taxon>
        <taxon>Bivalvia</taxon>
        <taxon>Autobranchia</taxon>
        <taxon>Pteriomorphia</taxon>
        <taxon>Ostreida</taxon>
        <taxon>Ostreoidea</taxon>
        <taxon>Ostreidae</taxon>
        <taxon>Crassostrea</taxon>
    </lineage>
</organism>
<keyword evidence="2" id="KW-1185">Reference proteome</keyword>
<dbReference type="KEGG" id="cvn:111118824"/>
<dbReference type="GeneID" id="111118824"/>
<feature type="compositionally biased region" description="Basic and acidic residues" evidence="1">
    <location>
        <begin position="1"/>
        <end position="10"/>
    </location>
</feature>
<gene>
    <name evidence="3" type="primary">LOC111118824</name>
</gene>
<reference evidence="2" key="1">
    <citation type="submission" date="2024-06" db="UniProtKB">
        <authorList>
            <consortium name="RefSeq"/>
        </authorList>
    </citation>
    <scope>NUCLEOTIDE SEQUENCE [LARGE SCALE GENOMIC DNA]</scope>
</reference>